<evidence type="ECO:0000256" key="1">
    <source>
        <dbReference type="SAM" id="MobiDB-lite"/>
    </source>
</evidence>
<keyword evidence="3" id="KW-1185">Reference proteome</keyword>
<feature type="compositionally biased region" description="Acidic residues" evidence="1">
    <location>
        <begin position="405"/>
        <end position="417"/>
    </location>
</feature>
<evidence type="ECO:0000313" key="3">
    <source>
        <dbReference type="Proteomes" id="UP000355283"/>
    </source>
</evidence>
<feature type="compositionally biased region" description="Polar residues" evidence="1">
    <location>
        <begin position="215"/>
        <end position="228"/>
    </location>
</feature>
<dbReference type="OrthoDB" id="10451095at2759"/>
<comment type="caution">
    <text evidence="2">The sequence shown here is derived from an EMBL/GenBank/DDBJ whole genome shotgun (WGS) entry which is preliminary data.</text>
</comment>
<name>A0A4D9D8K4_9STRA</name>
<accession>A0A4D9D8K4</accession>
<evidence type="ECO:0000313" key="2">
    <source>
        <dbReference type="EMBL" id="TFJ86707.1"/>
    </source>
</evidence>
<feature type="compositionally biased region" description="Basic and acidic residues" evidence="1">
    <location>
        <begin position="171"/>
        <end position="186"/>
    </location>
</feature>
<reference evidence="2 3" key="1">
    <citation type="submission" date="2019-01" db="EMBL/GenBank/DDBJ databases">
        <title>Nuclear Genome Assembly of the Microalgal Biofuel strain Nannochloropsis salina CCMP1776.</title>
        <authorList>
            <person name="Hovde B."/>
        </authorList>
    </citation>
    <scope>NUCLEOTIDE SEQUENCE [LARGE SCALE GENOMIC DNA]</scope>
    <source>
        <strain evidence="2 3">CCMP1776</strain>
    </source>
</reference>
<feature type="region of interest" description="Disordered" evidence="1">
    <location>
        <begin position="404"/>
        <end position="445"/>
    </location>
</feature>
<feature type="region of interest" description="Disordered" evidence="1">
    <location>
        <begin position="1"/>
        <end position="37"/>
    </location>
</feature>
<dbReference type="EMBL" id="SDOX01000007">
    <property type="protein sequence ID" value="TFJ86707.1"/>
    <property type="molecule type" value="Genomic_DNA"/>
</dbReference>
<sequence length="445" mass="51175">MAHLRIGFIVSEGKSPGSNRAGGKVRRKEEQAEDEKEALRARRRTLLQQETIIQLKAKVESLEMAVARREDDEDGVRLRRACEQLEREREEGEREVWNLRSRLRSLEEAHVSREASLRVQQREEMALLKDEGVRREEEWKAAMLKAQKETLAAVRGWEEAKRELRVLRREAREGGREGRAMGKGREEEEYSVEVGGRGRSRGAGGRRKEDPQWRRVSTATASTQTRGPQTGEGGREGGREGGGEDWRQRATEAEEALVKMAARVEDKQWAYWEQRELLGRVLEDIVNLAFSEAQHDGAIGACSPASPSTSPICLLNDAEWRKESLRSIMRLEREAKAYLRNNPVAMAVPSWEEGIREGELMEEPSEEEMQEGEEDVDEVLLSEGEKMEGALASENREWRRYKVSEDEEMREEGEMEERETMMAWSKEEKEVTVEDEEFREGFVVE</sequence>
<proteinExistence type="predicted"/>
<dbReference type="Proteomes" id="UP000355283">
    <property type="component" value="Unassembled WGS sequence"/>
</dbReference>
<gene>
    <name evidence="2" type="ORF">NSK_001795</name>
</gene>
<dbReference type="AlphaFoldDB" id="A0A4D9D8K4"/>
<feature type="region of interest" description="Disordered" evidence="1">
    <location>
        <begin position="171"/>
        <end position="246"/>
    </location>
</feature>
<organism evidence="2 3">
    <name type="scientific">Nannochloropsis salina CCMP1776</name>
    <dbReference type="NCBI Taxonomy" id="1027361"/>
    <lineage>
        <taxon>Eukaryota</taxon>
        <taxon>Sar</taxon>
        <taxon>Stramenopiles</taxon>
        <taxon>Ochrophyta</taxon>
        <taxon>Eustigmatophyceae</taxon>
        <taxon>Eustigmatales</taxon>
        <taxon>Monodopsidaceae</taxon>
        <taxon>Microchloropsis</taxon>
        <taxon>Microchloropsis salina</taxon>
    </lineage>
</organism>
<feature type="compositionally biased region" description="Basic and acidic residues" evidence="1">
    <location>
        <begin position="233"/>
        <end position="246"/>
    </location>
</feature>
<protein>
    <submittedName>
        <fullName evidence="2">Uncharacterized protein</fullName>
    </submittedName>
</protein>